<dbReference type="CDD" id="cd01994">
    <property type="entry name" value="AANH_PF0828-like"/>
    <property type="match status" value="1"/>
</dbReference>
<accession>A0A4D7K225</accession>
<dbReference type="OrthoDB" id="3572539at2"/>
<dbReference type="GO" id="GO:0005524">
    <property type="term" value="F:ATP binding"/>
    <property type="evidence" value="ECO:0007669"/>
    <property type="project" value="UniProtKB-KW"/>
</dbReference>
<dbReference type="AlphaFoldDB" id="A0A4D7K225"/>
<dbReference type="Gene3D" id="3.40.50.620">
    <property type="entry name" value="HUPs"/>
    <property type="match status" value="1"/>
</dbReference>
<evidence type="ECO:0000313" key="2">
    <source>
        <dbReference type="EMBL" id="QCK17005.1"/>
    </source>
</evidence>
<feature type="domain" description="Diphthamide synthase" evidence="1">
    <location>
        <begin position="7"/>
        <end position="208"/>
    </location>
</feature>
<keyword evidence="3" id="KW-1185">Reference proteome</keyword>
<evidence type="ECO:0000313" key="3">
    <source>
        <dbReference type="Proteomes" id="UP000298616"/>
    </source>
</evidence>
<dbReference type="InterPro" id="IPR002761">
    <property type="entry name" value="Diphthami_syn_dom"/>
</dbReference>
<dbReference type="Proteomes" id="UP000298616">
    <property type="component" value="Chromosome"/>
</dbReference>
<keyword evidence="2" id="KW-0067">ATP-binding</keyword>
<name>A0A4D7K225_9BACT</name>
<dbReference type="NCBIfam" id="TIGR00290">
    <property type="entry name" value="MJ0570_dom"/>
    <property type="match status" value="1"/>
</dbReference>
<dbReference type="SUPFAM" id="SSF52402">
    <property type="entry name" value="Adenine nucleotide alpha hydrolases-like"/>
    <property type="match status" value="1"/>
</dbReference>
<organism evidence="2 3">
    <name type="scientific">Mangrovivirga cuniculi</name>
    <dbReference type="NCBI Taxonomy" id="2715131"/>
    <lineage>
        <taxon>Bacteria</taxon>
        <taxon>Pseudomonadati</taxon>
        <taxon>Bacteroidota</taxon>
        <taxon>Cytophagia</taxon>
        <taxon>Cytophagales</taxon>
        <taxon>Mangrovivirgaceae</taxon>
        <taxon>Mangrovivirga</taxon>
    </lineage>
</organism>
<dbReference type="Gene3D" id="3.90.1490.10">
    <property type="entry name" value="putative n-type atp pyrophosphatase, domain 2"/>
    <property type="match status" value="1"/>
</dbReference>
<dbReference type="InterPro" id="IPR014729">
    <property type="entry name" value="Rossmann-like_a/b/a_fold"/>
</dbReference>
<proteinExistence type="predicted"/>
<gene>
    <name evidence="2" type="ORF">DCC35_03990</name>
</gene>
<dbReference type="KEGG" id="fpf:DCC35_03990"/>
<evidence type="ECO:0000259" key="1">
    <source>
        <dbReference type="Pfam" id="PF01902"/>
    </source>
</evidence>
<dbReference type="Pfam" id="PF01902">
    <property type="entry name" value="Diphthami_syn_2"/>
    <property type="match status" value="1"/>
</dbReference>
<protein>
    <submittedName>
        <fullName evidence="2">ATP-binding protein</fullName>
    </submittedName>
</protein>
<reference evidence="2 3" key="1">
    <citation type="submission" date="2018-04" db="EMBL/GenBank/DDBJ databases">
        <title>Complete genome uncultured novel isolate.</title>
        <authorList>
            <person name="Merlino G."/>
        </authorList>
    </citation>
    <scope>NUCLEOTIDE SEQUENCE [LARGE SCALE GENOMIC DNA]</scope>
    <source>
        <strain evidence="3">R1DC9</strain>
    </source>
</reference>
<keyword evidence="2" id="KW-0547">Nucleotide-binding</keyword>
<dbReference type="RefSeq" id="WP_137089564.1">
    <property type="nucleotide sequence ID" value="NZ_CP028923.1"/>
</dbReference>
<dbReference type="EMBL" id="CP028923">
    <property type="protein sequence ID" value="QCK17005.1"/>
    <property type="molecule type" value="Genomic_DNA"/>
</dbReference>
<sequence>MPKNKNYISWSGGKDAALALYFAQKRGLNVDLLFTSIQASVNRVSMHGVRRELIKKQAASIGLPLHTVNLSPETSMESYRELMREETLRLKEKGYSGCVFGDIFLEDLKELREQQMKEVGLTAHFPIFERNKTKDLLLEWIDLGFKARVVCCSLQKLDKSFLGREIDYSFINELPENVDPCGENGEFHTFVYDGPIFMEPIDFELGEIVEKTYPASSPGAHDTQFGFIDMK</sequence>